<dbReference type="Gene3D" id="3.10.450.50">
    <property type="match status" value="1"/>
</dbReference>
<dbReference type="Pfam" id="PF14534">
    <property type="entry name" value="DUF4440"/>
    <property type="match status" value="1"/>
</dbReference>
<dbReference type="Proteomes" id="UP000184121">
    <property type="component" value="Unassembled WGS sequence"/>
</dbReference>
<protein>
    <recommendedName>
        <fullName evidence="1">DUF4440 domain-containing protein</fullName>
    </recommendedName>
</protein>
<accession>A0A1M6YX11</accession>
<dbReference type="InterPro" id="IPR027843">
    <property type="entry name" value="DUF4440"/>
</dbReference>
<evidence type="ECO:0000313" key="2">
    <source>
        <dbReference type="EMBL" id="SHL22602.1"/>
    </source>
</evidence>
<keyword evidence="3" id="KW-1185">Reference proteome</keyword>
<proteinExistence type="predicted"/>
<evidence type="ECO:0000259" key="1">
    <source>
        <dbReference type="Pfam" id="PF14534"/>
    </source>
</evidence>
<dbReference type="STRING" id="29534.SAMN05444366_0021"/>
<gene>
    <name evidence="2" type="ORF">SAMN05444366_0021</name>
</gene>
<dbReference type="EMBL" id="FRBY01000001">
    <property type="protein sequence ID" value="SHL22602.1"/>
    <property type="molecule type" value="Genomic_DNA"/>
</dbReference>
<reference evidence="3" key="1">
    <citation type="submission" date="2016-11" db="EMBL/GenBank/DDBJ databases">
        <authorList>
            <person name="Varghese N."/>
            <person name="Submissions S."/>
        </authorList>
    </citation>
    <scope>NUCLEOTIDE SEQUENCE [LARGE SCALE GENOMIC DNA]</scope>
    <source>
        <strain evidence="3">DSM 1811</strain>
    </source>
</reference>
<sequence>MKTDTIKTMEPMMNILILFMLFLSREAKAQTNSEVLKMDVLKTEIMKMDSLLFDVSFNQCDAALFKKIIADDIEFYDDRSGLNTSKGNEIKSLLDKCGRSEKLTRKLNSCTIDKLGDFGAVQIGEHTFYVDGKPSGTGKFIHIWERKGSDWILKRIVSYEHRAIKK</sequence>
<feature type="domain" description="DUF4440" evidence="1">
    <location>
        <begin position="56"/>
        <end position="152"/>
    </location>
</feature>
<name>A0A1M6YX11_9FLAO</name>
<evidence type="ECO:0000313" key="3">
    <source>
        <dbReference type="Proteomes" id="UP000184121"/>
    </source>
</evidence>
<dbReference type="AlphaFoldDB" id="A0A1M6YX11"/>
<dbReference type="InterPro" id="IPR032710">
    <property type="entry name" value="NTF2-like_dom_sf"/>
</dbReference>
<dbReference type="RefSeq" id="WP_072969659.1">
    <property type="nucleotide sequence ID" value="NZ_FRBY01000001.1"/>
</dbReference>
<organism evidence="2 3">
    <name type="scientific">Flavobacterium saccharophilum</name>
    <dbReference type="NCBI Taxonomy" id="29534"/>
    <lineage>
        <taxon>Bacteria</taxon>
        <taxon>Pseudomonadati</taxon>
        <taxon>Bacteroidota</taxon>
        <taxon>Flavobacteriia</taxon>
        <taxon>Flavobacteriales</taxon>
        <taxon>Flavobacteriaceae</taxon>
        <taxon>Flavobacterium</taxon>
    </lineage>
</organism>
<dbReference type="SUPFAM" id="SSF54427">
    <property type="entry name" value="NTF2-like"/>
    <property type="match status" value="1"/>
</dbReference>